<dbReference type="Pfam" id="PF13715">
    <property type="entry name" value="CarbopepD_reg_2"/>
    <property type="match status" value="1"/>
</dbReference>
<evidence type="ECO:0000256" key="2">
    <source>
        <dbReference type="ARBA" id="ARBA00023136"/>
    </source>
</evidence>
<evidence type="ECO:0000259" key="4">
    <source>
        <dbReference type="SMART" id="SM00965"/>
    </source>
</evidence>
<gene>
    <name evidence="5" type="ORF">F3B52_27530</name>
</gene>
<protein>
    <submittedName>
        <fullName evidence="5">SusC/RagA family TonB-linked outer membrane protein</fullName>
    </submittedName>
</protein>
<proteinExistence type="predicted"/>
<dbReference type="Pfam" id="PF07660">
    <property type="entry name" value="STN"/>
    <property type="match status" value="1"/>
</dbReference>
<keyword evidence="1" id="KW-0813">Transport</keyword>
<feature type="non-terminal residue" evidence="5">
    <location>
        <position position="184"/>
    </location>
</feature>
<evidence type="ECO:0000256" key="1">
    <source>
        <dbReference type="ARBA" id="ARBA00022448"/>
    </source>
</evidence>
<dbReference type="SMART" id="SM00965">
    <property type="entry name" value="STN"/>
    <property type="match status" value="1"/>
</dbReference>
<dbReference type="GO" id="GO:0019867">
    <property type="term" value="C:outer membrane"/>
    <property type="evidence" value="ECO:0007669"/>
    <property type="project" value="InterPro"/>
</dbReference>
<reference evidence="5" key="1">
    <citation type="journal article" date="2019" name="Nat. Med.">
        <title>A library of human gut bacterial isolates paired with longitudinal multiomics data enables mechanistic microbiome research.</title>
        <authorList>
            <person name="Poyet M."/>
            <person name="Groussin M."/>
            <person name="Gibbons S.M."/>
            <person name="Avila-Pacheco J."/>
            <person name="Jiang X."/>
            <person name="Kearney S.M."/>
            <person name="Perrotta A.R."/>
            <person name="Berdy B."/>
            <person name="Zhao S."/>
            <person name="Lieberman T.D."/>
            <person name="Swanson P.K."/>
            <person name="Smith M."/>
            <person name="Roesemann S."/>
            <person name="Alexander J.E."/>
            <person name="Rich S.A."/>
            <person name="Livny J."/>
            <person name="Vlamakis H."/>
            <person name="Clish C."/>
            <person name="Bullock K."/>
            <person name="Deik A."/>
            <person name="Scott J."/>
            <person name="Pierce K.A."/>
            <person name="Xavier R.J."/>
            <person name="Alm E.J."/>
        </authorList>
    </citation>
    <scope>NUCLEOTIDE SEQUENCE</scope>
    <source>
        <strain evidence="5">BIOML-A16</strain>
    </source>
</reference>
<dbReference type="Gene3D" id="2.60.40.1120">
    <property type="entry name" value="Carboxypeptidase-like, regulatory domain"/>
    <property type="match status" value="1"/>
</dbReference>
<keyword evidence="2" id="KW-0472">Membrane</keyword>
<dbReference type="SUPFAM" id="SSF49464">
    <property type="entry name" value="Carboxypeptidase regulatory domain-like"/>
    <property type="match status" value="1"/>
</dbReference>
<dbReference type="EMBL" id="VWFQ01000171">
    <property type="protein sequence ID" value="KAA4631766.1"/>
    <property type="molecule type" value="Genomic_DNA"/>
</dbReference>
<dbReference type="FunFam" id="2.60.40.1120:FF:000003">
    <property type="entry name" value="Outer membrane protein Omp121"/>
    <property type="match status" value="1"/>
</dbReference>
<dbReference type="Gene3D" id="3.55.50.30">
    <property type="match status" value="1"/>
</dbReference>
<dbReference type="InterPro" id="IPR011662">
    <property type="entry name" value="Secretin/TonB_short_N"/>
</dbReference>
<comment type="caution">
    <text evidence="5">The sequence shown here is derived from an EMBL/GenBank/DDBJ whole genome shotgun (WGS) entry which is preliminary data.</text>
</comment>
<dbReference type="AlphaFoldDB" id="A0A642C0M3"/>
<evidence type="ECO:0000313" key="5">
    <source>
        <dbReference type="EMBL" id="KAA4631766.1"/>
    </source>
</evidence>
<accession>A0A642C0M3</accession>
<organism evidence="5">
    <name type="scientific">Bacteroides ovatus</name>
    <dbReference type="NCBI Taxonomy" id="28116"/>
    <lineage>
        <taxon>Bacteria</taxon>
        <taxon>Pseudomonadati</taxon>
        <taxon>Bacteroidota</taxon>
        <taxon>Bacteroidia</taxon>
        <taxon>Bacteroidales</taxon>
        <taxon>Bacteroidaceae</taxon>
        <taxon>Bacteroides</taxon>
    </lineage>
</organism>
<dbReference type="InterPro" id="IPR008969">
    <property type="entry name" value="CarboxyPept-like_regulatory"/>
</dbReference>
<feature type="domain" description="Secretin/TonB short N-terminal" evidence="4">
    <location>
        <begin position="66"/>
        <end position="117"/>
    </location>
</feature>
<evidence type="ECO:0000256" key="3">
    <source>
        <dbReference type="ARBA" id="ARBA00023237"/>
    </source>
</evidence>
<keyword evidence="3" id="KW-0998">Cell outer membrane</keyword>
<name>A0A642C0M3_BACOV</name>
<sequence>MKKKRDDSVSLSLKVTRIMKITLILILVGVIQVSATTYAQEHRISVSVKNGTFYDVVSQIERQSEFMFFYKSEEIDGNQRINLNAKNKLVSEILDEITKNNNLTYKVTGKHIIITKTAITSQITKEIVGVVTDERGEPIVGANVVEKGTSNGTITDLEGKFSLTVSEKSVLIVSYIGYNTQDVT</sequence>